<name>A0A7U7GBH0_9GAMM</name>
<dbReference type="InterPro" id="IPR009057">
    <property type="entry name" value="Homeodomain-like_sf"/>
</dbReference>
<dbReference type="Pfam" id="PF01527">
    <property type="entry name" value="HTH_Tnp_1"/>
    <property type="match status" value="1"/>
</dbReference>
<evidence type="ECO:0000256" key="1">
    <source>
        <dbReference type="ARBA" id="ARBA00009964"/>
    </source>
</evidence>
<keyword evidence="3" id="KW-1185">Reference proteome</keyword>
<comment type="similarity">
    <text evidence="1">Belongs to the transposase 8 family.</text>
</comment>
<evidence type="ECO:0000313" key="2">
    <source>
        <dbReference type="EMBL" id="CDH45098.1"/>
    </source>
</evidence>
<proteinExistence type="inferred from homology"/>
<dbReference type="Gene3D" id="1.10.10.10">
    <property type="entry name" value="Winged helix-like DNA-binding domain superfamily/Winged helix DNA-binding domain"/>
    <property type="match status" value="1"/>
</dbReference>
<dbReference type="EMBL" id="CBTK010000121">
    <property type="protein sequence ID" value="CDH45098.1"/>
    <property type="molecule type" value="Genomic_DNA"/>
</dbReference>
<dbReference type="GO" id="GO:0004803">
    <property type="term" value="F:transposase activity"/>
    <property type="evidence" value="ECO:0007669"/>
    <property type="project" value="InterPro"/>
</dbReference>
<dbReference type="SUPFAM" id="SSF46689">
    <property type="entry name" value="Homeodomain-like"/>
    <property type="match status" value="1"/>
</dbReference>
<sequence length="98" mass="11080">MSCTEKQFSNEFKAKVALEALKGEKTIAQLSSEYGVHASQITTWKQQAREKLPELFGRPSGMDDPRREAEQDRLYPQIGRLQVEVDGLRKKSKALGLT</sequence>
<evidence type="ECO:0008006" key="4">
    <source>
        <dbReference type="Google" id="ProtNLM"/>
    </source>
</evidence>
<dbReference type="Proteomes" id="UP000019184">
    <property type="component" value="Unassembled WGS sequence"/>
</dbReference>
<dbReference type="InterPro" id="IPR002514">
    <property type="entry name" value="Transposase_8"/>
</dbReference>
<reference evidence="2 3" key="1">
    <citation type="journal article" date="2014" name="ISME J.">
        <title>Candidatus Competibacter-lineage genomes retrieved from metagenomes reveal functional metabolic diversity.</title>
        <authorList>
            <person name="McIlroy S.J."/>
            <person name="Albertsen M."/>
            <person name="Andresen E.K."/>
            <person name="Saunders A.M."/>
            <person name="Kristiansen R."/>
            <person name="Stokholm-Bjerregaard M."/>
            <person name="Nielsen K.L."/>
            <person name="Nielsen P.H."/>
        </authorList>
    </citation>
    <scope>NUCLEOTIDE SEQUENCE [LARGE SCALE GENOMIC DNA]</scope>
    <source>
        <strain evidence="2 3">Run_B_J11</strain>
    </source>
</reference>
<dbReference type="InterPro" id="IPR036388">
    <property type="entry name" value="WH-like_DNA-bd_sf"/>
</dbReference>
<dbReference type="AlphaFoldDB" id="A0A7U7GBH0"/>
<evidence type="ECO:0000313" key="3">
    <source>
        <dbReference type="Proteomes" id="UP000019184"/>
    </source>
</evidence>
<comment type="caution">
    <text evidence="2">The sequence shown here is derived from an EMBL/GenBank/DDBJ whole genome shotgun (WGS) entry which is preliminary data.</text>
</comment>
<protein>
    <recommendedName>
        <fullName evidence="4">Transposase</fullName>
    </recommendedName>
</protein>
<accession>A0A7U7GBH0</accession>
<dbReference type="GO" id="GO:0003677">
    <property type="term" value="F:DNA binding"/>
    <property type="evidence" value="ECO:0007669"/>
    <property type="project" value="InterPro"/>
</dbReference>
<organism evidence="2 3">
    <name type="scientific">Candidatus Contendobacter odensis Run_B_J11</name>
    <dbReference type="NCBI Taxonomy" id="1400861"/>
    <lineage>
        <taxon>Bacteria</taxon>
        <taxon>Pseudomonadati</taxon>
        <taxon>Pseudomonadota</taxon>
        <taxon>Gammaproteobacteria</taxon>
        <taxon>Candidatus Competibacteraceae</taxon>
        <taxon>Candidatus Contendibacter</taxon>
    </lineage>
</organism>
<dbReference type="GO" id="GO:0006313">
    <property type="term" value="P:DNA transposition"/>
    <property type="evidence" value="ECO:0007669"/>
    <property type="project" value="InterPro"/>
</dbReference>
<gene>
    <name evidence="2" type="ORF">BN874_2070004</name>
</gene>